<dbReference type="Pfam" id="PF00561">
    <property type="entry name" value="Abhydrolase_1"/>
    <property type="match status" value="2"/>
</dbReference>
<sequence>MKTPIRLSHHTVFIEKRPVHYQLVNSALKDQAAPREAIVLVHGLCASSYWWSRNLEQLSEHYRLYLIDLPGFGSMRQERQNFQLSKTASWLLQWMEEVELPRAHFIGHSMGGFICTELAARRPDVVNKLVLVAPAFMPPERQFYHYLLPLWRGISHTSPAFWPILTYDTIRTGPLTLLNAAQQLLSHNNREHISDLSMPTLLIWGKHDTLVPAELGQTLVQEIPQAQLIVLTRAGHVCMFEQAPLFNKHVLQFLHPAQPDSIIQ</sequence>
<feature type="domain" description="AB hydrolase-1" evidence="1">
    <location>
        <begin position="37"/>
        <end position="141"/>
    </location>
</feature>
<reference evidence="3" key="1">
    <citation type="submission" date="2018-12" db="EMBL/GenBank/DDBJ databases">
        <title>Tengunoibacter tsumagoiensis gen. nov., sp. nov., Dictyobacter kobayashii sp. nov., D. alpinus sp. nov., and D. joshuensis sp. nov. and description of Dictyobacteraceae fam. nov. within the order Ktedonobacterales isolated from Tengu-no-mugimeshi.</title>
        <authorList>
            <person name="Wang C.M."/>
            <person name="Zheng Y."/>
            <person name="Sakai Y."/>
            <person name="Toyoda A."/>
            <person name="Minakuchi Y."/>
            <person name="Abe K."/>
            <person name="Yokota A."/>
            <person name="Yabe S."/>
        </authorList>
    </citation>
    <scope>NUCLEOTIDE SEQUENCE [LARGE SCALE GENOMIC DNA]</scope>
    <source>
        <strain evidence="3">Uno11</strain>
    </source>
</reference>
<keyword evidence="3" id="KW-1185">Reference proteome</keyword>
<feature type="domain" description="AB hydrolase-1" evidence="1">
    <location>
        <begin position="172"/>
        <end position="241"/>
    </location>
</feature>
<dbReference type="GO" id="GO:0016740">
    <property type="term" value="F:transferase activity"/>
    <property type="evidence" value="ECO:0007669"/>
    <property type="project" value="UniProtKB-KW"/>
</dbReference>
<dbReference type="PRINTS" id="PR00111">
    <property type="entry name" value="ABHYDROLASE"/>
</dbReference>
<accession>A0A402AUK0</accession>
<organism evidence="2 3">
    <name type="scientific">Dictyobacter kobayashii</name>
    <dbReference type="NCBI Taxonomy" id="2014872"/>
    <lineage>
        <taxon>Bacteria</taxon>
        <taxon>Bacillati</taxon>
        <taxon>Chloroflexota</taxon>
        <taxon>Ktedonobacteria</taxon>
        <taxon>Ktedonobacterales</taxon>
        <taxon>Dictyobacteraceae</taxon>
        <taxon>Dictyobacter</taxon>
    </lineage>
</organism>
<evidence type="ECO:0000313" key="2">
    <source>
        <dbReference type="EMBL" id="GCE22798.1"/>
    </source>
</evidence>
<protein>
    <submittedName>
        <fullName evidence="2">Dihydrolipoamide acetyltransferase</fullName>
    </submittedName>
</protein>
<proteinExistence type="predicted"/>
<evidence type="ECO:0000313" key="3">
    <source>
        <dbReference type="Proteomes" id="UP000287188"/>
    </source>
</evidence>
<keyword evidence="2" id="KW-0808">Transferase</keyword>
<dbReference type="Gene3D" id="3.40.50.1820">
    <property type="entry name" value="alpha/beta hydrolase"/>
    <property type="match status" value="1"/>
</dbReference>
<dbReference type="SUPFAM" id="SSF53474">
    <property type="entry name" value="alpha/beta-Hydrolases"/>
    <property type="match status" value="1"/>
</dbReference>
<name>A0A402AUK0_9CHLR</name>
<gene>
    <name evidence="2" type="ORF">KDK_65980</name>
</gene>
<dbReference type="RefSeq" id="WP_126556105.1">
    <property type="nucleotide sequence ID" value="NZ_BIFS01000002.1"/>
</dbReference>
<dbReference type="OrthoDB" id="151598at2"/>
<dbReference type="InterPro" id="IPR000073">
    <property type="entry name" value="AB_hydrolase_1"/>
</dbReference>
<evidence type="ECO:0000259" key="1">
    <source>
        <dbReference type="Pfam" id="PF00561"/>
    </source>
</evidence>
<dbReference type="EMBL" id="BIFS01000002">
    <property type="protein sequence ID" value="GCE22798.1"/>
    <property type="molecule type" value="Genomic_DNA"/>
</dbReference>
<dbReference type="PANTHER" id="PTHR43798">
    <property type="entry name" value="MONOACYLGLYCEROL LIPASE"/>
    <property type="match status" value="1"/>
</dbReference>
<dbReference type="AlphaFoldDB" id="A0A402AUK0"/>
<comment type="caution">
    <text evidence="2">The sequence shown here is derived from an EMBL/GenBank/DDBJ whole genome shotgun (WGS) entry which is preliminary data.</text>
</comment>
<dbReference type="InterPro" id="IPR029058">
    <property type="entry name" value="AB_hydrolase_fold"/>
</dbReference>
<dbReference type="Proteomes" id="UP000287188">
    <property type="component" value="Unassembled WGS sequence"/>
</dbReference>
<dbReference type="InterPro" id="IPR050266">
    <property type="entry name" value="AB_hydrolase_sf"/>
</dbReference>